<evidence type="ECO:0000313" key="2">
    <source>
        <dbReference type="Proteomes" id="UP000501063"/>
    </source>
</evidence>
<dbReference type="EMBL" id="CP049140">
    <property type="protein sequence ID" value="QIE86741.1"/>
    <property type="molecule type" value="Genomic_DNA"/>
</dbReference>
<reference evidence="1 2" key="1">
    <citation type="submission" date="2020-02" db="EMBL/GenBank/DDBJ databases">
        <title>Integrative conjugative elements (ICEs) and plasmids drive adaptation of Pseudomonas nitroreducens strain HBP1 to wastewater environment.</title>
        <authorList>
            <person name="Sentchilo V."/>
            <person name="Carraro N."/>
            <person name="Bertelli C."/>
            <person name="van der Meer J.R."/>
        </authorList>
    </citation>
    <scope>NUCLEOTIDE SEQUENCE [LARGE SCALE GENOMIC DNA]</scope>
    <source>
        <strain evidence="1 2">HBP1</strain>
    </source>
</reference>
<dbReference type="RefSeq" id="WP_024763176.1">
    <property type="nucleotide sequence ID" value="NZ_CP049140.1"/>
</dbReference>
<protein>
    <submittedName>
        <fullName evidence="1">Uncharacterized protein</fullName>
    </submittedName>
</protein>
<organism evidence="1 2">
    <name type="scientific">Pseudomonas nitroreducens</name>
    <dbReference type="NCBI Taxonomy" id="46680"/>
    <lineage>
        <taxon>Bacteria</taxon>
        <taxon>Pseudomonadati</taxon>
        <taxon>Pseudomonadota</taxon>
        <taxon>Gammaproteobacteria</taxon>
        <taxon>Pseudomonadales</taxon>
        <taxon>Pseudomonadaceae</taxon>
        <taxon>Pseudomonas</taxon>
    </lineage>
</organism>
<accession>A0A6G6IWY6</accession>
<sequence>METDFPEIEERFAADAWREPVYVEHKITHEDLTAATEAWLKAGGCITQVESGVQNAVGSQFNSRSVGESPVALQASVGQSLAAKARQARRAVIDTERVEKLQVLLLGETNRADVCAALEISDKILQRLLEQYFPGDKSVAHLRRKWRDEDQPKVVQLRDDEWKLAHGRIVKIDDIPHKRCPSCKEDKPTSQFYECSSHASGIKTYCKPCEKALGAIRWGKGGSNEQPSAA</sequence>
<dbReference type="Proteomes" id="UP000501063">
    <property type="component" value="Chromosome"/>
</dbReference>
<gene>
    <name evidence="1" type="ORF">G5B91_10825</name>
</gene>
<dbReference type="KEGG" id="pnt:G5B91_10825"/>
<dbReference type="AlphaFoldDB" id="A0A6G6IWY6"/>
<proteinExistence type="predicted"/>
<evidence type="ECO:0000313" key="1">
    <source>
        <dbReference type="EMBL" id="QIE86741.1"/>
    </source>
</evidence>
<name>A0A6G6IWY6_PSENT</name>